<gene>
    <name evidence="1" type="ORF">DCAF_LOCUS4019</name>
</gene>
<evidence type="ECO:0000313" key="2">
    <source>
        <dbReference type="Proteomes" id="UP001314170"/>
    </source>
</evidence>
<proteinExistence type="predicted"/>
<dbReference type="Proteomes" id="UP001314170">
    <property type="component" value="Unassembled WGS sequence"/>
</dbReference>
<sequence>MQEQWRRIAHELHSDFHAVVNMRNEIAGIERVAGTSELELSKVDDWNEVGMIPDAGSMFCLILDRKASFLVVRSNESVNLNLGSSNDRARRVNQLITNTVAVSLLFSSFNPNVYVNNVSIGGLCKGKRIKNVEKLFDEMCAKRRG</sequence>
<comment type="caution">
    <text evidence="1">The sequence shown here is derived from an EMBL/GenBank/DDBJ whole genome shotgun (WGS) entry which is preliminary data.</text>
</comment>
<organism evidence="1 2">
    <name type="scientific">Dovyalis caffra</name>
    <dbReference type="NCBI Taxonomy" id="77055"/>
    <lineage>
        <taxon>Eukaryota</taxon>
        <taxon>Viridiplantae</taxon>
        <taxon>Streptophyta</taxon>
        <taxon>Embryophyta</taxon>
        <taxon>Tracheophyta</taxon>
        <taxon>Spermatophyta</taxon>
        <taxon>Magnoliopsida</taxon>
        <taxon>eudicotyledons</taxon>
        <taxon>Gunneridae</taxon>
        <taxon>Pentapetalae</taxon>
        <taxon>rosids</taxon>
        <taxon>fabids</taxon>
        <taxon>Malpighiales</taxon>
        <taxon>Salicaceae</taxon>
        <taxon>Flacourtieae</taxon>
        <taxon>Dovyalis</taxon>
    </lineage>
</organism>
<accession>A0AAV1R1R2</accession>
<keyword evidence="2" id="KW-1185">Reference proteome</keyword>
<reference evidence="1 2" key="1">
    <citation type="submission" date="2024-01" db="EMBL/GenBank/DDBJ databases">
        <authorList>
            <person name="Waweru B."/>
        </authorList>
    </citation>
    <scope>NUCLEOTIDE SEQUENCE [LARGE SCALE GENOMIC DNA]</scope>
</reference>
<name>A0AAV1R1R2_9ROSI</name>
<protein>
    <submittedName>
        <fullName evidence="1">Uncharacterized protein</fullName>
    </submittedName>
</protein>
<dbReference type="AlphaFoldDB" id="A0AAV1R1R2"/>
<evidence type="ECO:0000313" key="1">
    <source>
        <dbReference type="EMBL" id="CAK7326319.1"/>
    </source>
</evidence>
<dbReference type="EMBL" id="CAWUPB010000851">
    <property type="protein sequence ID" value="CAK7326319.1"/>
    <property type="molecule type" value="Genomic_DNA"/>
</dbReference>